<feature type="region of interest" description="Disordered" evidence="7">
    <location>
        <begin position="234"/>
        <end position="273"/>
    </location>
</feature>
<comment type="similarity">
    <text evidence="1">Belongs to the type IV zinc-finger family. Class A subfamily.</text>
</comment>
<sequence length="430" mass="46518">MVPCRFFLPCVRCRWSCHVQFHACIGFVTRFAERFVNGVAGFWSDIVFVIWRCADSEEMEDGVGDLFDRIEDLLDFPGDEDVLGMVEPRGDHSGRHSISSPGSFADQLLGSSDDGKDSLEGVAGENKKSVDEIFSTEEEKQSPYDELDIVQLEWMSEFLEDSDSFSLGVPCSGGAVNKSTNSGDGHGQAKVNELCSFFTSSPVLQANTNAGGSGGGSYSSSSFSFSSSSSTSGSYFTSSNKDTRSSSLPLSPPEPLATLVVPGRARSKRTRRAAFSPRVHVVVPFYSPSPFAVAVPDPVSTSGATSDPESFGESFSASPPLKKKQNKKSTVPVGDETVSPQPVRKCTHCEIQKTPQWRAGPLGPKTLCNACGVRYKSGRLFPEYRPAASPTFVPSIHSNSHKKVVEMRIEATQRAASDGCDLLACIRRRE</sequence>
<dbReference type="SMART" id="SM00401">
    <property type="entry name" value="ZnF_GATA"/>
    <property type="match status" value="1"/>
</dbReference>
<keyword evidence="4" id="KW-0862">Zinc</keyword>
<dbReference type="Pfam" id="PF00320">
    <property type="entry name" value="GATA"/>
    <property type="match status" value="1"/>
</dbReference>
<evidence type="ECO:0000256" key="4">
    <source>
        <dbReference type="ARBA" id="ARBA00022833"/>
    </source>
</evidence>
<evidence type="ECO:0000256" key="1">
    <source>
        <dbReference type="ARBA" id="ARBA00005694"/>
    </source>
</evidence>
<dbReference type="GO" id="GO:0030154">
    <property type="term" value="P:cell differentiation"/>
    <property type="evidence" value="ECO:0007669"/>
    <property type="project" value="TreeGrafter"/>
</dbReference>
<accession>A0A8J5EP92</accession>
<dbReference type="InterPro" id="IPR000679">
    <property type="entry name" value="Znf_GATA"/>
</dbReference>
<protein>
    <recommendedName>
        <fullName evidence="8">GATA-type domain-containing protein</fullName>
    </recommendedName>
</protein>
<dbReference type="GO" id="GO:0008270">
    <property type="term" value="F:zinc ion binding"/>
    <property type="evidence" value="ECO:0007669"/>
    <property type="project" value="UniProtKB-KW"/>
</dbReference>
<dbReference type="PANTHER" id="PTHR45658">
    <property type="entry name" value="GATA TRANSCRIPTION FACTOR"/>
    <property type="match status" value="1"/>
</dbReference>
<dbReference type="SUPFAM" id="SSF57716">
    <property type="entry name" value="Glucocorticoid receptor-like (DNA-binding domain)"/>
    <property type="match status" value="1"/>
</dbReference>
<organism evidence="9 10">
    <name type="scientific">Zingiber officinale</name>
    <name type="common">Ginger</name>
    <name type="synonym">Amomum zingiber</name>
    <dbReference type="NCBI Taxonomy" id="94328"/>
    <lineage>
        <taxon>Eukaryota</taxon>
        <taxon>Viridiplantae</taxon>
        <taxon>Streptophyta</taxon>
        <taxon>Embryophyta</taxon>
        <taxon>Tracheophyta</taxon>
        <taxon>Spermatophyta</taxon>
        <taxon>Magnoliopsida</taxon>
        <taxon>Liliopsida</taxon>
        <taxon>Zingiberales</taxon>
        <taxon>Zingiberaceae</taxon>
        <taxon>Zingiber</taxon>
    </lineage>
</organism>
<dbReference type="Gene3D" id="3.30.50.10">
    <property type="entry name" value="Erythroid Transcription Factor GATA-1, subunit A"/>
    <property type="match status" value="1"/>
</dbReference>
<dbReference type="GO" id="GO:0006355">
    <property type="term" value="P:regulation of DNA-templated transcription"/>
    <property type="evidence" value="ECO:0007669"/>
    <property type="project" value="InterPro"/>
</dbReference>
<keyword evidence="3 6" id="KW-0863">Zinc-finger</keyword>
<dbReference type="AlphaFoldDB" id="A0A8J5EP92"/>
<proteinExistence type="inferred from homology"/>
<evidence type="ECO:0000259" key="8">
    <source>
        <dbReference type="PROSITE" id="PS50114"/>
    </source>
</evidence>
<dbReference type="CDD" id="cd00202">
    <property type="entry name" value="ZnF_GATA"/>
    <property type="match status" value="1"/>
</dbReference>
<comment type="caution">
    <text evidence="9">The sequence shown here is derived from an EMBL/GenBank/DDBJ whole genome shotgun (WGS) entry which is preliminary data.</text>
</comment>
<feature type="region of interest" description="Disordered" evidence="7">
    <location>
        <begin position="298"/>
        <end position="339"/>
    </location>
</feature>
<dbReference type="GO" id="GO:0043565">
    <property type="term" value="F:sequence-specific DNA binding"/>
    <property type="evidence" value="ECO:0007669"/>
    <property type="project" value="InterPro"/>
</dbReference>
<dbReference type="PANTHER" id="PTHR45658:SF51">
    <property type="entry name" value="GATA TRANSCRIPTION FACTOR 8"/>
    <property type="match status" value="1"/>
</dbReference>
<evidence type="ECO:0000256" key="7">
    <source>
        <dbReference type="SAM" id="MobiDB-lite"/>
    </source>
</evidence>
<dbReference type="EMBL" id="JACMSC010000022">
    <property type="protein sequence ID" value="KAG6468721.1"/>
    <property type="molecule type" value="Genomic_DNA"/>
</dbReference>
<dbReference type="Proteomes" id="UP000734854">
    <property type="component" value="Unassembled WGS sequence"/>
</dbReference>
<dbReference type="InterPro" id="IPR013088">
    <property type="entry name" value="Znf_NHR/GATA"/>
</dbReference>
<evidence type="ECO:0000256" key="2">
    <source>
        <dbReference type="ARBA" id="ARBA00022723"/>
    </source>
</evidence>
<keyword evidence="10" id="KW-1185">Reference proteome</keyword>
<keyword evidence="2" id="KW-0479">Metal-binding</keyword>
<evidence type="ECO:0000256" key="3">
    <source>
        <dbReference type="ARBA" id="ARBA00022771"/>
    </source>
</evidence>
<gene>
    <name evidence="9" type="ORF">ZIOFF_073414</name>
</gene>
<evidence type="ECO:0000313" key="9">
    <source>
        <dbReference type="EMBL" id="KAG6468721.1"/>
    </source>
</evidence>
<feature type="compositionally biased region" description="Low complexity" evidence="7">
    <location>
        <begin position="234"/>
        <end position="249"/>
    </location>
</feature>
<dbReference type="GO" id="GO:0005634">
    <property type="term" value="C:nucleus"/>
    <property type="evidence" value="ECO:0007669"/>
    <property type="project" value="TreeGrafter"/>
</dbReference>
<evidence type="ECO:0000256" key="6">
    <source>
        <dbReference type="PROSITE-ProRule" id="PRU00094"/>
    </source>
</evidence>
<reference evidence="9 10" key="1">
    <citation type="submission" date="2020-08" db="EMBL/GenBank/DDBJ databases">
        <title>Plant Genome Project.</title>
        <authorList>
            <person name="Zhang R.-G."/>
        </authorList>
    </citation>
    <scope>NUCLEOTIDE SEQUENCE [LARGE SCALE GENOMIC DNA]</scope>
    <source>
        <tissue evidence="9">Rhizome</tissue>
    </source>
</reference>
<dbReference type="PROSITE" id="PS00344">
    <property type="entry name" value="GATA_ZN_FINGER_1"/>
    <property type="match status" value="1"/>
</dbReference>
<feature type="compositionally biased region" description="Polar residues" evidence="7">
    <location>
        <begin position="299"/>
        <end position="317"/>
    </location>
</feature>
<dbReference type="PROSITE" id="PS50114">
    <property type="entry name" value="GATA_ZN_FINGER_2"/>
    <property type="match status" value="1"/>
</dbReference>
<name>A0A8J5EP92_ZINOF</name>
<keyword evidence="5" id="KW-0010">Activator</keyword>
<feature type="region of interest" description="Disordered" evidence="7">
    <location>
        <begin position="115"/>
        <end position="142"/>
    </location>
</feature>
<dbReference type="FunFam" id="3.30.50.10:FF:000018">
    <property type="entry name" value="GATA transcription factor"/>
    <property type="match status" value="1"/>
</dbReference>
<feature type="domain" description="GATA-type" evidence="8">
    <location>
        <begin position="340"/>
        <end position="376"/>
    </location>
</feature>
<evidence type="ECO:0000313" key="10">
    <source>
        <dbReference type="Proteomes" id="UP000734854"/>
    </source>
</evidence>
<dbReference type="InterPro" id="IPR051140">
    <property type="entry name" value="GATA_TF"/>
</dbReference>
<evidence type="ECO:0000256" key="5">
    <source>
        <dbReference type="ARBA" id="ARBA00023159"/>
    </source>
</evidence>